<proteinExistence type="predicted"/>
<evidence type="ECO:0000256" key="1">
    <source>
        <dbReference type="SAM" id="SignalP"/>
    </source>
</evidence>
<feature type="chain" id="PRO_5016835246" description="Gliding motility-associated C-terminal domain-containing protein" evidence="1">
    <location>
        <begin position="19"/>
        <end position="1113"/>
    </location>
</feature>
<evidence type="ECO:0008006" key="4">
    <source>
        <dbReference type="Google" id="ProtNLM"/>
    </source>
</evidence>
<dbReference type="Pfam" id="PF13585">
    <property type="entry name" value="CHU_C"/>
    <property type="match status" value="1"/>
</dbReference>
<dbReference type="EMBL" id="QPIG01000004">
    <property type="protein sequence ID" value="RCU56944.1"/>
    <property type="molecule type" value="Genomic_DNA"/>
</dbReference>
<sequence length="1113" mass="122627">MKKILYLLTLLTFSITYAQNQASNWYFGENAGIQFNTSTGNTTALTDGLLHTDEGCTSISDDDGNLLFYTDGITVYDRNHNIMPNGNFLKGNPSSTQSAIIIPKPNDPNIYFIFTVDTESQFSPDEGFHFSEIDITLNAGLGDVTSNKNIPLLGNTSEKLSAVLKDCESGNIWVITFADNFGGSNHNTFYAYEVSDTGVNLTPVTSNAGVTINERRGYLKFSPDGTKLVSANINEGLFLYDFDLTTGTVSAPKQITINPAGLNGAIYSYGIEFSPNSQVLYVSAYNDFFSNSNQQNNNPANHKSAILQYDLSDNNIVAINASQTTIDARQGFRSALQLGPNGKIYKTESSTYDLGIPFLSTIESPNTLGQGCDFITNSVNLNGRNARQGLPPFISSFFTQKIDITGNATETSYLPLCNGDVFTLFADNIPGATYTWYKDGVLLSETSYELEISEDGTYELTIDLDSTDCETLEGEAIVEYFENPIANTAQDIIICDDNNDNTWSFDFTSQDSDIIGTQDATAYSVHYFTSFEDAENNTAANEITGPFSNTENPQTIYARIHHINNPNCYDITTFDIEVFHTPIANPVDNFITCDDAADGDDTNGQIDVVLTDFNAAILGTQNAADYNITYHNSQAFADTGSPILTDTYYTQTPNTETIYVRIENKLNTSCFSTTSFDIIVNPLPNRFPSNIFQCDEDGIVDGITIFNLTEAEGALSGGAANVSFNYYTELIDAQNEENAIDGTSFSNISNPQTVYVQIIDDASNCSAITELTLEVSTTQIQNYVAPAVCDELNSEDGINTYNLNEITSAIQTINNITLPITYYESYTEALLEQNPLTSPYTNTSPYTQVIYARAEDNNACYGISQVSLTTNKRPELKEDETLLYCLNAYPETITLTSGVIGDPNNYTYVWSTGETTSEIEINQVGNYTVEVSSAAGCPTERTITIEASNTATIDAIDVIDGAQNNIVTVSASGEGIYEYALLDFDGNMYRYYQTSNVFENVYPGIYTVAVKDVKNDCGIAYQLTSVVGFPKFFTPNNDGYHDTWQVLGISNQFQPNSKIKIFDRYGKLLKELDPLGEGWDGTFNGRDLPSGDYWFSVLLQDDREYFNHFSLKR</sequence>
<dbReference type="OrthoDB" id="9765926at2"/>
<comment type="caution">
    <text evidence="2">The sequence shown here is derived from an EMBL/GenBank/DDBJ whole genome shotgun (WGS) entry which is preliminary data.</text>
</comment>
<organism evidence="2 3">
    <name type="scientific">Oceanihabitans sediminis</name>
    <dbReference type="NCBI Taxonomy" id="1812012"/>
    <lineage>
        <taxon>Bacteria</taxon>
        <taxon>Pseudomonadati</taxon>
        <taxon>Bacteroidota</taxon>
        <taxon>Flavobacteriia</taxon>
        <taxon>Flavobacteriales</taxon>
        <taxon>Flavobacteriaceae</taxon>
        <taxon>Oceanihabitans</taxon>
    </lineage>
</organism>
<dbReference type="InterPro" id="IPR026341">
    <property type="entry name" value="T9SS_type_B"/>
</dbReference>
<dbReference type="NCBIfam" id="TIGR04131">
    <property type="entry name" value="Bac_Flav_CTERM"/>
    <property type="match status" value="1"/>
</dbReference>
<dbReference type="SUPFAM" id="SSF82171">
    <property type="entry name" value="DPP6 N-terminal domain-like"/>
    <property type="match status" value="1"/>
</dbReference>
<keyword evidence="3" id="KW-1185">Reference proteome</keyword>
<gene>
    <name evidence="2" type="ORF">DU428_10830</name>
</gene>
<feature type="signal peptide" evidence="1">
    <location>
        <begin position="1"/>
        <end position="18"/>
    </location>
</feature>
<keyword evidence="1" id="KW-0732">Signal</keyword>
<reference evidence="2 3" key="1">
    <citation type="submission" date="2018-07" db="EMBL/GenBank/DDBJ databases">
        <title>Oceanihabitans testaceum sp. nov., isolated from marine sediment.</title>
        <authorList>
            <person name="Li C.-M."/>
        </authorList>
    </citation>
    <scope>NUCLEOTIDE SEQUENCE [LARGE SCALE GENOMIC DNA]</scope>
    <source>
        <strain evidence="2 3">S9-10</strain>
    </source>
</reference>
<dbReference type="AlphaFoldDB" id="A0A368P4D7"/>
<evidence type="ECO:0000313" key="3">
    <source>
        <dbReference type="Proteomes" id="UP000252249"/>
    </source>
</evidence>
<dbReference type="Proteomes" id="UP000252249">
    <property type="component" value="Unassembled WGS sequence"/>
</dbReference>
<name>A0A368P4D7_9FLAO</name>
<accession>A0A368P4D7</accession>
<protein>
    <recommendedName>
        <fullName evidence="4">Gliding motility-associated C-terminal domain-containing protein</fullName>
    </recommendedName>
</protein>
<evidence type="ECO:0000313" key="2">
    <source>
        <dbReference type="EMBL" id="RCU56944.1"/>
    </source>
</evidence>